<feature type="region of interest" description="Disordered" evidence="1">
    <location>
        <begin position="1"/>
        <end position="30"/>
    </location>
</feature>
<dbReference type="OrthoDB" id="7392037at2"/>
<dbReference type="InterPro" id="IPR038444">
    <property type="entry name" value="DUF465_sf"/>
</dbReference>
<evidence type="ECO:0000256" key="1">
    <source>
        <dbReference type="SAM" id="MobiDB-lite"/>
    </source>
</evidence>
<feature type="compositionally biased region" description="Basic and acidic residues" evidence="1">
    <location>
        <begin position="10"/>
        <end position="25"/>
    </location>
</feature>
<organism evidence="2 3">
    <name type="scientific">Sphingomonas palmae</name>
    <dbReference type="NCBI Taxonomy" id="1855283"/>
    <lineage>
        <taxon>Bacteria</taxon>
        <taxon>Pseudomonadati</taxon>
        <taxon>Pseudomonadota</taxon>
        <taxon>Alphaproteobacteria</taxon>
        <taxon>Sphingomonadales</taxon>
        <taxon>Sphingomonadaceae</taxon>
        <taxon>Sphingomonas</taxon>
    </lineage>
</organism>
<dbReference type="RefSeq" id="WP_093007477.1">
    <property type="nucleotide sequence ID" value="NZ_FNZZ01000006.1"/>
</dbReference>
<keyword evidence="3" id="KW-1185">Reference proteome</keyword>
<gene>
    <name evidence="2" type="ORF">SAMN05216382_2858</name>
</gene>
<dbReference type="AlphaFoldDB" id="A0A1H7TYB3"/>
<reference evidence="3" key="1">
    <citation type="submission" date="2016-10" db="EMBL/GenBank/DDBJ databases">
        <authorList>
            <person name="Varghese N."/>
            <person name="Submissions S."/>
        </authorList>
    </citation>
    <scope>NUCLEOTIDE SEQUENCE [LARGE SCALE GENOMIC DNA]</scope>
    <source>
        <strain evidence="3">JS21-1</strain>
    </source>
</reference>
<sequence length="52" mass="5925">MQTAHVQALEAKHATLDQRIHDESQRPMPDNAVIADLKKQKLRLKEEIVAAH</sequence>
<name>A0A1H7TYB3_9SPHN</name>
<dbReference type="Pfam" id="PF04325">
    <property type="entry name" value="DUF465"/>
    <property type="match status" value="1"/>
</dbReference>
<dbReference type="EMBL" id="FNZZ01000006">
    <property type="protein sequence ID" value="SEL89545.1"/>
    <property type="molecule type" value="Genomic_DNA"/>
</dbReference>
<dbReference type="InterPro" id="IPR007420">
    <property type="entry name" value="DUF465"/>
</dbReference>
<proteinExistence type="predicted"/>
<accession>A0A1H7TYB3</accession>
<dbReference type="Gene3D" id="6.10.280.50">
    <property type="match status" value="1"/>
</dbReference>
<evidence type="ECO:0000313" key="2">
    <source>
        <dbReference type="EMBL" id="SEL89545.1"/>
    </source>
</evidence>
<evidence type="ECO:0008006" key="4">
    <source>
        <dbReference type="Google" id="ProtNLM"/>
    </source>
</evidence>
<dbReference type="STRING" id="1855283.SAMN05216382_2858"/>
<evidence type="ECO:0000313" key="3">
    <source>
        <dbReference type="Proteomes" id="UP000199214"/>
    </source>
</evidence>
<protein>
    <recommendedName>
        <fullName evidence="4">DUF465 domain-containing protein</fullName>
    </recommendedName>
</protein>
<dbReference type="Proteomes" id="UP000199214">
    <property type="component" value="Unassembled WGS sequence"/>
</dbReference>